<keyword evidence="3" id="KW-1185">Reference proteome</keyword>
<dbReference type="Gene3D" id="2.10.220.10">
    <property type="entry name" value="Hormone Receptor, Insulin-like Growth Factor Receptor 1, Chain A, domain 2"/>
    <property type="match status" value="1"/>
</dbReference>
<reference evidence="2 3" key="1">
    <citation type="submission" date="2012-10" db="EMBL/GenBank/DDBJ databases">
        <authorList>
            <person name="Zafar N."/>
            <person name="Inman J."/>
            <person name="Hall N."/>
            <person name="Lorenzi H."/>
            <person name="Caler E."/>
        </authorList>
    </citation>
    <scope>NUCLEOTIDE SEQUENCE [LARGE SCALE GENOMIC DNA]</scope>
    <source>
        <strain evidence="2 3">IP1</strain>
    </source>
</reference>
<dbReference type="AlphaFoldDB" id="L7FKL9"/>
<evidence type="ECO:0000313" key="3">
    <source>
        <dbReference type="Proteomes" id="UP000014680"/>
    </source>
</evidence>
<gene>
    <name evidence="2" type="ORF">EIN_517260</name>
</gene>
<dbReference type="PANTHER" id="PTHR45756">
    <property type="entry name" value="PALMITOYLTRANSFERASE"/>
    <property type="match status" value="1"/>
</dbReference>
<dbReference type="Proteomes" id="UP000014680">
    <property type="component" value="Unassembled WGS sequence"/>
</dbReference>
<feature type="chain" id="PRO_5003973703" description="Furin repeat-containing protein" evidence="1">
    <location>
        <begin position="21"/>
        <end position="298"/>
    </location>
</feature>
<evidence type="ECO:0000256" key="1">
    <source>
        <dbReference type="SAM" id="SignalP"/>
    </source>
</evidence>
<evidence type="ECO:0008006" key="4">
    <source>
        <dbReference type="Google" id="ProtNLM"/>
    </source>
</evidence>
<protein>
    <recommendedName>
        <fullName evidence="4">Furin repeat-containing protein</fullName>
    </recommendedName>
</protein>
<dbReference type="InterPro" id="IPR009030">
    <property type="entry name" value="Growth_fac_rcpt_cys_sf"/>
</dbReference>
<dbReference type="RefSeq" id="XP_004253581.1">
    <property type="nucleotide sequence ID" value="XM_004253533.1"/>
</dbReference>
<organism evidence="2 3">
    <name type="scientific">Entamoeba invadens IP1</name>
    <dbReference type="NCBI Taxonomy" id="370355"/>
    <lineage>
        <taxon>Eukaryota</taxon>
        <taxon>Amoebozoa</taxon>
        <taxon>Evosea</taxon>
        <taxon>Archamoebae</taxon>
        <taxon>Mastigamoebida</taxon>
        <taxon>Entamoebidae</taxon>
        <taxon>Entamoeba</taxon>
    </lineage>
</organism>
<dbReference type="VEuPathDB" id="AmoebaDB:EIN_517260"/>
<feature type="signal peptide" evidence="1">
    <location>
        <begin position="1"/>
        <end position="20"/>
    </location>
</feature>
<sequence length="298" mass="32876">MFLIYLSLLSIASELPYCDTVHTPNKICEKCTSNYLLINAKCHFAYENGCASVLTNKCSACMRGYKMDVENGVCVVGDEYCNKGTSRELACQTCRADLTSIDQKYCLNCTTSNPGCVTADGKCDNCNKCKDGYYLSGKTCVRIPNCKLSGNEQAQEDKTVCKECIDGYYLDSTKKCVKGAIAHCLSYSSASICQKCETSYLTVNNKCTLMEGCSALTLEKDKCNSCTLGYGLDSGMCKKCSIDHCKVCGTNYKECTMCLDEYSKEDDKCVPCTSPNCKVCNSIDKTKCTYCLERLHFK</sequence>
<proteinExistence type="predicted"/>
<dbReference type="InterPro" id="IPR053215">
    <property type="entry name" value="TKL_Ser/Thr_kinase"/>
</dbReference>
<keyword evidence="1" id="KW-0732">Signal</keyword>
<accession>L7FKL9</accession>
<dbReference type="OrthoDB" id="10268124at2759"/>
<dbReference type="KEGG" id="eiv:EIN_517260"/>
<dbReference type="GeneID" id="14885781"/>
<name>L7FKL9_ENTIV</name>
<dbReference type="PANTHER" id="PTHR45756:SF1">
    <property type="entry name" value="PROTEIN KINASE DOMAIN CONTAINING PROTEIN"/>
    <property type="match status" value="1"/>
</dbReference>
<dbReference type="EMBL" id="KB206909">
    <property type="protein sequence ID" value="ELP86810.1"/>
    <property type="molecule type" value="Genomic_DNA"/>
</dbReference>
<dbReference type="SUPFAM" id="SSF57184">
    <property type="entry name" value="Growth factor receptor domain"/>
    <property type="match status" value="2"/>
</dbReference>
<evidence type="ECO:0000313" key="2">
    <source>
        <dbReference type="EMBL" id="ELP86810.1"/>
    </source>
</evidence>